<name>A0A1I4YY79_9GAMM</name>
<organism evidence="5 6">
    <name type="scientific">Dokdonella immobilis</name>
    <dbReference type="NCBI Taxonomy" id="578942"/>
    <lineage>
        <taxon>Bacteria</taxon>
        <taxon>Pseudomonadati</taxon>
        <taxon>Pseudomonadota</taxon>
        <taxon>Gammaproteobacteria</taxon>
        <taxon>Lysobacterales</taxon>
        <taxon>Rhodanobacteraceae</taxon>
        <taxon>Dokdonella</taxon>
    </lineage>
</organism>
<dbReference type="InterPro" id="IPR038261">
    <property type="entry name" value="GPP34-like_sf"/>
</dbReference>
<evidence type="ECO:0000256" key="2">
    <source>
        <dbReference type="ARBA" id="ARBA00023034"/>
    </source>
</evidence>
<dbReference type="AlphaFoldDB" id="A0A1I4YY79"/>
<comment type="subcellular location">
    <subcellularLocation>
        <location evidence="1">Golgi apparatus membrane</location>
        <topology evidence="1">Peripheral membrane protein</topology>
        <orientation evidence="1">Cytoplasmic side</orientation>
    </subcellularLocation>
</comment>
<dbReference type="GO" id="GO:0012505">
    <property type="term" value="C:endomembrane system"/>
    <property type="evidence" value="ECO:0007669"/>
    <property type="project" value="UniProtKB-ARBA"/>
</dbReference>
<dbReference type="Pfam" id="PF05719">
    <property type="entry name" value="GPP34"/>
    <property type="match status" value="1"/>
</dbReference>
<evidence type="ECO:0000256" key="1">
    <source>
        <dbReference type="ARBA" id="ARBA00004255"/>
    </source>
</evidence>
<accession>A0A1I4YY79</accession>
<dbReference type="GO" id="GO:0005737">
    <property type="term" value="C:cytoplasm"/>
    <property type="evidence" value="ECO:0007669"/>
    <property type="project" value="UniProtKB-ARBA"/>
</dbReference>
<keyword evidence="6" id="KW-1185">Reference proteome</keyword>
<gene>
    <name evidence="5" type="ORF">SAMN05216289_12118</name>
</gene>
<dbReference type="EMBL" id="FOVF01000021">
    <property type="protein sequence ID" value="SFN42961.1"/>
    <property type="molecule type" value="Genomic_DNA"/>
</dbReference>
<dbReference type="OrthoDB" id="9841316at2"/>
<keyword evidence="3" id="KW-0446">Lipid-binding</keyword>
<reference evidence="5 6" key="1">
    <citation type="submission" date="2016-10" db="EMBL/GenBank/DDBJ databases">
        <authorList>
            <person name="de Groot N.N."/>
        </authorList>
    </citation>
    <scope>NUCLEOTIDE SEQUENCE [LARGE SCALE GENOMIC DNA]</scope>
    <source>
        <strain evidence="5 6">CGMCC 1.7659</strain>
    </source>
</reference>
<evidence type="ECO:0000313" key="6">
    <source>
        <dbReference type="Proteomes" id="UP000198575"/>
    </source>
</evidence>
<proteinExistence type="predicted"/>
<keyword evidence="4" id="KW-0472">Membrane</keyword>
<sequence>MLIAEQLMLLCIDPQRGDFEVARAHADINSLAAAALLLDLAEQHRLRFKNGHIAVEASLPTTHPQLTQAAQILSGPANGLPMSAAIELLVARMHPVALHLLESLFRRDVVHRVRASWWPWSALQFPLRSLQVLNEARAQLHRAIDADKASLRGLGLLVLTDFAGQLAASLSGDAHEAAAQKLLHLASEPVGQDAEHDMLVHLRRCLLS</sequence>
<keyword evidence="2" id="KW-0333">Golgi apparatus</keyword>
<evidence type="ECO:0000256" key="4">
    <source>
        <dbReference type="ARBA" id="ARBA00023136"/>
    </source>
</evidence>
<dbReference type="InterPro" id="IPR008628">
    <property type="entry name" value="GPP34-like"/>
</dbReference>
<dbReference type="Proteomes" id="UP000198575">
    <property type="component" value="Unassembled WGS sequence"/>
</dbReference>
<dbReference type="Gene3D" id="1.10.3630.10">
    <property type="entry name" value="yeast vps74-n-term truncation variant domain like"/>
    <property type="match status" value="1"/>
</dbReference>
<protein>
    <submittedName>
        <fullName evidence="5">Golgi phosphoprotein 3 (GPP34)</fullName>
    </submittedName>
</protein>
<dbReference type="RefSeq" id="WP_092408853.1">
    <property type="nucleotide sequence ID" value="NZ_FOVF01000021.1"/>
</dbReference>
<dbReference type="GO" id="GO:0070273">
    <property type="term" value="F:phosphatidylinositol-4-phosphate binding"/>
    <property type="evidence" value="ECO:0007669"/>
    <property type="project" value="InterPro"/>
</dbReference>
<evidence type="ECO:0000313" key="5">
    <source>
        <dbReference type="EMBL" id="SFN42961.1"/>
    </source>
</evidence>
<evidence type="ECO:0000256" key="3">
    <source>
        <dbReference type="ARBA" id="ARBA00023121"/>
    </source>
</evidence>